<organism evidence="13 14">
    <name type="scientific">Thermococcus gorgonarius</name>
    <dbReference type="NCBI Taxonomy" id="71997"/>
    <lineage>
        <taxon>Archaea</taxon>
        <taxon>Methanobacteriati</taxon>
        <taxon>Methanobacteriota</taxon>
        <taxon>Thermococci</taxon>
        <taxon>Thermococcales</taxon>
        <taxon>Thermococcaceae</taxon>
        <taxon>Thermococcus</taxon>
    </lineage>
</organism>
<comment type="similarity">
    <text evidence="2">Belongs to the TrkH potassium transport family.</text>
</comment>
<dbReference type="Proteomes" id="UP000250134">
    <property type="component" value="Chromosome"/>
</dbReference>
<keyword evidence="8" id="KW-0630">Potassium</keyword>
<dbReference type="OrthoDB" id="111943at2157"/>
<feature type="transmembrane region" description="Helical" evidence="12">
    <location>
        <begin position="48"/>
        <end position="66"/>
    </location>
</feature>
<name>A0A2Z2M423_THEGO</name>
<dbReference type="InterPro" id="IPR004772">
    <property type="entry name" value="TrkH"/>
</dbReference>
<dbReference type="EMBL" id="CP014855">
    <property type="protein sequence ID" value="ASJ00580.1"/>
    <property type="molecule type" value="Genomic_DNA"/>
</dbReference>
<feature type="transmembrane region" description="Helical" evidence="12">
    <location>
        <begin position="143"/>
        <end position="165"/>
    </location>
</feature>
<evidence type="ECO:0000256" key="10">
    <source>
        <dbReference type="ARBA" id="ARBA00023065"/>
    </source>
</evidence>
<dbReference type="KEGG" id="tgg:A3K92_03360"/>
<reference evidence="13 14" key="1">
    <citation type="submission" date="2016-03" db="EMBL/GenBank/DDBJ databases">
        <title>Complete genome sequence of Thermococcus gorgonarius.</title>
        <authorList>
            <person name="Oger P.M."/>
        </authorList>
    </citation>
    <scope>NUCLEOTIDE SEQUENCE [LARGE SCALE GENOMIC DNA]</scope>
    <source>
        <strain evidence="13 14">W-12</strain>
    </source>
</reference>
<proteinExistence type="inferred from homology"/>
<protein>
    <submittedName>
        <fullName evidence="13">Potassium transporter</fullName>
    </submittedName>
</protein>
<keyword evidence="7 12" id="KW-0812">Transmembrane</keyword>
<keyword evidence="5" id="KW-0997">Cell inner membrane</keyword>
<feature type="transmembrane region" description="Helical" evidence="12">
    <location>
        <begin position="459"/>
        <end position="484"/>
    </location>
</feature>
<feature type="transmembrane region" description="Helical" evidence="12">
    <location>
        <begin position="87"/>
        <end position="108"/>
    </location>
</feature>
<dbReference type="NCBIfam" id="TIGR00933">
    <property type="entry name" value="2a38"/>
    <property type="match status" value="1"/>
</dbReference>
<evidence type="ECO:0000256" key="5">
    <source>
        <dbReference type="ARBA" id="ARBA00022519"/>
    </source>
</evidence>
<evidence type="ECO:0000256" key="9">
    <source>
        <dbReference type="ARBA" id="ARBA00022989"/>
    </source>
</evidence>
<keyword evidence="14" id="KW-1185">Reference proteome</keyword>
<dbReference type="RefSeq" id="WP_088884920.1">
    <property type="nucleotide sequence ID" value="NZ_CP014855.1"/>
</dbReference>
<dbReference type="GO" id="GO:0005886">
    <property type="term" value="C:plasma membrane"/>
    <property type="evidence" value="ECO:0007669"/>
    <property type="project" value="UniProtKB-SubCell"/>
</dbReference>
<dbReference type="InterPro" id="IPR003445">
    <property type="entry name" value="Cat_transpt"/>
</dbReference>
<dbReference type="PANTHER" id="PTHR32024">
    <property type="entry name" value="TRK SYSTEM POTASSIUM UPTAKE PROTEIN TRKG-RELATED"/>
    <property type="match status" value="1"/>
</dbReference>
<feature type="transmembrane region" description="Helical" evidence="12">
    <location>
        <begin position="402"/>
        <end position="422"/>
    </location>
</feature>
<evidence type="ECO:0000256" key="11">
    <source>
        <dbReference type="ARBA" id="ARBA00023136"/>
    </source>
</evidence>
<dbReference type="Pfam" id="PF02386">
    <property type="entry name" value="TrkH"/>
    <property type="match status" value="1"/>
</dbReference>
<evidence type="ECO:0000256" key="12">
    <source>
        <dbReference type="SAM" id="Phobius"/>
    </source>
</evidence>
<evidence type="ECO:0000256" key="2">
    <source>
        <dbReference type="ARBA" id="ARBA00009137"/>
    </source>
</evidence>
<evidence type="ECO:0000256" key="1">
    <source>
        <dbReference type="ARBA" id="ARBA00004429"/>
    </source>
</evidence>
<evidence type="ECO:0000256" key="7">
    <source>
        <dbReference type="ARBA" id="ARBA00022692"/>
    </source>
</evidence>
<feature type="transmembrane region" description="Helical" evidence="12">
    <location>
        <begin position="20"/>
        <end position="42"/>
    </location>
</feature>
<dbReference type="AlphaFoldDB" id="A0A2Z2M423"/>
<feature type="transmembrane region" description="Helical" evidence="12">
    <location>
        <begin position="238"/>
        <end position="261"/>
    </location>
</feature>
<evidence type="ECO:0000256" key="4">
    <source>
        <dbReference type="ARBA" id="ARBA00022475"/>
    </source>
</evidence>
<evidence type="ECO:0000256" key="8">
    <source>
        <dbReference type="ARBA" id="ARBA00022958"/>
    </source>
</evidence>
<keyword evidence="9 12" id="KW-1133">Transmembrane helix</keyword>
<comment type="subcellular location">
    <subcellularLocation>
        <location evidence="1">Cell inner membrane</location>
        <topology evidence="1">Multi-pass membrane protein</topology>
    </subcellularLocation>
</comment>
<dbReference type="PANTHER" id="PTHR32024:SF2">
    <property type="entry name" value="TRK SYSTEM POTASSIUM UPTAKE PROTEIN TRKG-RELATED"/>
    <property type="match status" value="1"/>
</dbReference>
<keyword evidence="4" id="KW-1003">Cell membrane</keyword>
<gene>
    <name evidence="13" type="ORF">A3K92_03360</name>
</gene>
<dbReference type="GeneID" id="33331556"/>
<accession>A0A2Z2M423</accession>
<evidence type="ECO:0000256" key="6">
    <source>
        <dbReference type="ARBA" id="ARBA00022538"/>
    </source>
</evidence>
<evidence type="ECO:0000313" key="14">
    <source>
        <dbReference type="Proteomes" id="UP000250134"/>
    </source>
</evidence>
<dbReference type="GO" id="GO:0015379">
    <property type="term" value="F:potassium:chloride symporter activity"/>
    <property type="evidence" value="ECO:0007669"/>
    <property type="project" value="InterPro"/>
</dbReference>
<keyword evidence="6" id="KW-0633">Potassium transport</keyword>
<feature type="transmembrane region" description="Helical" evidence="12">
    <location>
        <begin position="186"/>
        <end position="207"/>
    </location>
</feature>
<evidence type="ECO:0000313" key="13">
    <source>
        <dbReference type="EMBL" id="ASJ00580.1"/>
    </source>
</evidence>
<keyword evidence="11 12" id="KW-0472">Membrane</keyword>
<keyword evidence="10" id="KW-0406">Ion transport</keyword>
<feature type="transmembrane region" description="Helical" evidence="12">
    <location>
        <begin position="339"/>
        <end position="361"/>
    </location>
</feature>
<keyword evidence="3" id="KW-0813">Transport</keyword>
<sequence>MLEFRRYINSTEDLFVVQNLIGAILEGVGIAYLFPVLLTWFYPSEVKYVPYFAVPGFINIILGAWLSRQQERIEDVNLRQAMISAAFIWLFASLVSVVPFIKIAHMSFVDSYFESMSAWTGTGLTMMSNLESYPHVLLFWRAWMQWLGGIGIVLVALSILIRPGVAAARLYRAEARSERILPNLVNTAKVIFQIYLVLTLIGTYLYYVNGMELFDAITHAMTGLGTGGMSSHDASIGYFHSMSIEAITIFLMIMGAVNFTVHYKVFKEKRIGPFFDDVQVRYMFLFLVPAISLIAYGLVQYGDSIGDSLRQAVFHAVSAISCTGFSISDLSKYPELGKFLLGLLMVIGGGAGSTAGGIKLIRFTLMYESLKWTIQQSILPRGAVIKRKVQNYVFTAEDLQEVTGFVITYLAFLLFGTIYMMVRLKVSLVDAFFEAASAQGNVGLSVGITSPLLPSDVKVLLITLMWVGRLEIFSVLVFVVSLVAMMRVRK</sequence>
<feature type="transmembrane region" description="Helical" evidence="12">
    <location>
        <begin position="282"/>
        <end position="302"/>
    </location>
</feature>
<evidence type="ECO:0000256" key="3">
    <source>
        <dbReference type="ARBA" id="ARBA00022448"/>
    </source>
</evidence>